<keyword evidence="6" id="KW-0418">Kinase</keyword>
<dbReference type="Proteomes" id="UP000243406">
    <property type="component" value="Unassembled WGS sequence"/>
</dbReference>
<feature type="domain" description="HTH crp-type" evidence="5">
    <location>
        <begin position="144"/>
        <end position="213"/>
    </location>
</feature>
<organism evidence="6 7">
    <name type="scientific">Acetoanaerobium noterae</name>
    <dbReference type="NCBI Taxonomy" id="745369"/>
    <lineage>
        <taxon>Bacteria</taxon>
        <taxon>Bacillati</taxon>
        <taxon>Bacillota</taxon>
        <taxon>Clostridia</taxon>
        <taxon>Peptostreptococcales</taxon>
        <taxon>Filifactoraceae</taxon>
        <taxon>Acetoanaerobium</taxon>
    </lineage>
</organism>
<dbReference type="InterPro" id="IPR036388">
    <property type="entry name" value="WH-like_DNA-bd_sf"/>
</dbReference>
<dbReference type="EMBL" id="FUYN01000002">
    <property type="protein sequence ID" value="SKB40480.1"/>
    <property type="molecule type" value="Genomic_DNA"/>
</dbReference>
<feature type="domain" description="Cyclic nucleotide-binding" evidence="4">
    <location>
        <begin position="21"/>
        <end position="130"/>
    </location>
</feature>
<dbReference type="InterPro" id="IPR036390">
    <property type="entry name" value="WH_DNA-bd_sf"/>
</dbReference>
<dbReference type="PANTHER" id="PTHR24567:SF26">
    <property type="entry name" value="REGULATORY PROTEIN YEIL"/>
    <property type="match status" value="1"/>
</dbReference>
<dbReference type="Pfam" id="PF13545">
    <property type="entry name" value="HTH_Crp_2"/>
    <property type="match status" value="1"/>
</dbReference>
<dbReference type="SUPFAM" id="SSF46785">
    <property type="entry name" value="Winged helix' DNA-binding domain"/>
    <property type="match status" value="1"/>
</dbReference>
<dbReference type="GO" id="GO:0003677">
    <property type="term" value="F:DNA binding"/>
    <property type="evidence" value="ECO:0007669"/>
    <property type="project" value="UniProtKB-KW"/>
</dbReference>
<dbReference type="InterPro" id="IPR014710">
    <property type="entry name" value="RmlC-like_jellyroll"/>
</dbReference>
<keyword evidence="1" id="KW-0805">Transcription regulation</keyword>
<evidence type="ECO:0000259" key="4">
    <source>
        <dbReference type="PROSITE" id="PS50042"/>
    </source>
</evidence>
<dbReference type="CDD" id="cd00038">
    <property type="entry name" value="CAP_ED"/>
    <property type="match status" value="1"/>
</dbReference>
<accession>A0A1T5B0G6</accession>
<dbReference type="Gene3D" id="1.10.10.10">
    <property type="entry name" value="Winged helix-like DNA-binding domain superfamily/Winged helix DNA-binding domain"/>
    <property type="match status" value="1"/>
</dbReference>
<evidence type="ECO:0000256" key="2">
    <source>
        <dbReference type="ARBA" id="ARBA00023125"/>
    </source>
</evidence>
<dbReference type="PROSITE" id="PS51063">
    <property type="entry name" value="HTH_CRP_2"/>
    <property type="match status" value="1"/>
</dbReference>
<dbReference type="GO" id="GO:0016301">
    <property type="term" value="F:kinase activity"/>
    <property type="evidence" value="ECO:0007669"/>
    <property type="project" value="UniProtKB-KW"/>
</dbReference>
<dbReference type="InterPro" id="IPR018490">
    <property type="entry name" value="cNMP-bd_dom_sf"/>
</dbReference>
<dbReference type="GO" id="GO:0003700">
    <property type="term" value="F:DNA-binding transcription factor activity"/>
    <property type="evidence" value="ECO:0007669"/>
    <property type="project" value="TreeGrafter"/>
</dbReference>
<dbReference type="InterPro" id="IPR050397">
    <property type="entry name" value="Env_Response_Regulators"/>
</dbReference>
<sequence length="224" mass="27003">MKELFRKDYPMFKLVLNSKPDILDKWEVLDFEKDEVICKYNEVYEYFCVLLKGSINIYHTSEKGKTYSQSVYKEGSYFGELEIFHSLPYVCEIKAMNRVRLIRLKKCYFEKWINSDNEVAIYILKSLCKTSYELSKKAIVDTLYSLKFRICDYLITSYESRVKKEHNKFYISKDHLSEHFVVTRRSINRILKDIHDKGYISVYRDKIEILDIDSLIDERESERY</sequence>
<dbReference type="OrthoDB" id="581021at2"/>
<dbReference type="Pfam" id="PF00027">
    <property type="entry name" value="cNMP_binding"/>
    <property type="match status" value="1"/>
</dbReference>
<evidence type="ECO:0000313" key="6">
    <source>
        <dbReference type="EMBL" id="SKB40480.1"/>
    </source>
</evidence>
<reference evidence="7" key="1">
    <citation type="submission" date="2017-02" db="EMBL/GenBank/DDBJ databases">
        <authorList>
            <person name="Varghese N."/>
            <person name="Submissions S."/>
        </authorList>
    </citation>
    <scope>NUCLEOTIDE SEQUENCE [LARGE SCALE GENOMIC DNA]</scope>
    <source>
        <strain evidence="7">ATCC 35199</strain>
    </source>
</reference>
<keyword evidence="6" id="KW-0808">Transferase</keyword>
<dbReference type="InterPro" id="IPR000595">
    <property type="entry name" value="cNMP-bd_dom"/>
</dbReference>
<name>A0A1T5B0G6_9FIRM</name>
<dbReference type="PANTHER" id="PTHR24567">
    <property type="entry name" value="CRP FAMILY TRANSCRIPTIONAL REGULATORY PROTEIN"/>
    <property type="match status" value="1"/>
</dbReference>
<evidence type="ECO:0000259" key="5">
    <source>
        <dbReference type="PROSITE" id="PS51063"/>
    </source>
</evidence>
<protein>
    <submittedName>
        <fullName evidence="6">cAMP-binding domain of CRP or a regulatory subunit of cAMP-dependent protein kinases</fullName>
    </submittedName>
</protein>
<keyword evidence="3" id="KW-0804">Transcription</keyword>
<dbReference type="AlphaFoldDB" id="A0A1T5B0G6"/>
<dbReference type="Gene3D" id="2.60.120.10">
    <property type="entry name" value="Jelly Rolls"/>
    <property type="match status" value="1"/>
</dbReference>
<dbReference type="InterPro" id="IPR012318">
    <property type="entry name" value="HTH_CRP"/>
</dbReference>
<evidence type="ECO:0000256" key="3">
    <source>
        <dbReference type="ARBA" id="ARBA00023163"/>
    </source>
</evidence>
<evidence type="ECO:0000313" key="7">
    <source>
        <dbReference type="Proteomes" id="UP000243406"/>
    </source>
</evidence>
<keyword evidence="7" id="KW-1185">Reference proteome</keyword>
<proteinExistence type="predicted"/>
<evidence type="ECO:0000256" key="1">
    <source>
        <dbReference type="ARBA" id="ARBA00023015"/>
    </source>
</evidence>
<keyword evidence="2" id="KW-0238">DNA-binding</keyword>
<dbReference type="SUPFAM" id="SSF51206">
    <property type="entry name" value="cAMP-binding domain-like"/>
    <property type="match status" value="1"/>
</dbReference>
<gene>
    <name evidence="6" type="ORF">SAMN02745120_1317</name>
</gene>
<dbReference type="PROSITE" id="PS50042">
    <property type="entry name" value="CNMP_BINDING_3"/>
    <property type="match status" value="1"/>
</dbReference>
<dbReference type="GO" id="GO:0005829">
    <property type="term" value="C:cytosol"/>
    <property type="evidence" value="ECO:0007669"/>
    <property type="project" value="TreeGrafter"/>
</dbReference>
<dbReference type="RefSeq" id="WP_079589207.1">
    <property type="nucleotide sequence ID" value="NZ_FUYN01000002.1"/>
</dbReference>